<keyword evidence="1" id="KW-0863">Zinc-finger</keyword>
<feature type="domain" description="C3H1-type" evidence="3">
    <location>
        <begin position="40"/>
        <end position="68"/>
    </location>
</feature>
<gene>
    <name evidence="4" type="ORF">ALECFALPRED_008638</name>
</gene>
<keyword evidence="5" id="KW-1185">Reference proteome</keyword>
<dbReference type="InterPro" id="IPR000571">
    <property type="entry name" value="Znf_CCCH"/>
</dbReference>
<dbReference type="Proteomes" id="UP000664203">
    <property type="component" value="Unassembled WGS sequence"/>
</dbReference>
<protein>
    <recommendedName>
        <fullName evidence="3">C3H1-type domain-containing protein</fullName>
    </recommendedName>
</protein>
<sequence length="361" mass="39982">MSSGRRAEASLTCRHWLLDPAGCVHRQCKYSHSITGTLSPPSMFACYAFNNEGCPKPQDQCLFAHLLAGPGNQYLQIRHPELRPSDAPIAEAAARAGFDCSKWSKLKGLINAVRAIDKPISYPDRWTGPAAFTSGIYPDHWKADHMRQRKGVSQAYRDGVITPSVPAFVVSAKQLIKNVDSITRGQHSVRTPATGTNNVALGPRTSNKRNAETVDLLSSSPKRAKTEPPVTPNVIDLTQDEEPTTTRFIPTHRLPLRPALANITNHGTGPKALQRRKVQRPLREQDVHGESVSMLAKIASKLRASAHALDVDREALRRRWEVDDKLQHQHITDHLADLNECFTNAENGIHGALEVIEKRLL</sequence>
<evidence type="ECO:0000259" key="3">
    <source>
        <dbReference type="PROSITE" id="PS50103"/>
    </source>
</evidence>
<dbReference type="OrthoDB" id="5347586at2759"/>
<dbReference type="GO" id="GO:0008270">
    <property type="term" value="F:zinc ion binding"/>
    <property type="evidence" value="ECO:0007669"/>
    <property type="project" value="UniProtKB-KW"/>
</dbReference>
<feature type="region of interest" description="Disordered" evidence="2">
    <location>
        <begin position="217"/>
        <end position="236"/>
    </location>
</feature>
<accession>A0A8H3IEM8</accession>
<comment type="caution">
    <text evidence="4">The sequence shown here is derived from an EMBL/GenBank/DDBJ whole genome shotgun (WGS) entry which is preliminary data.</text>
</comment>
<organism evidence="4 5">
    <name type="scientific">Alectoria fallacina</name>
    <dbReference type="NCBI Taxonomy" id="1903189"/>
    <lineage>
        <taxon>Eukaryota</taxon>
        <taxon>Fungi</taxon>
        <taxon>Dikarya</taxon>
        <taxon>Ascomycota</taxon>
        <taxon>Pezizomycotina</taxon>
        <taxon>Lecanoromycetes</taxon>
        <taxon>OSLEUM clade</taxon>
        <taxon>Lecanoromycetidae</taxon>
        <taxon>Lecanorales</taxon>
        <taxon>Lecanorineae</taxon>
        <taxon>Parmeliaceae</taxon>
        <taxon>Alectoria</taxon>
    </lineage>
</organism>
<evidence type="ECO:0000313" key="5">
    <source>
        <dbReference type="Proteomes" id="UP000664203"/>
    </source>
</evidence>
<proteinExistence type="predicted"/>
<feature type="compositionally biased region" description="Polar residues" evidence="2">
    <location>
        <begin position="187"/>
        <end position="199"/>
    </location>
</feature>
<dbReference type="AlphaFoldDB" id="A0A8H3IEM8"/>
<evidence type="ECO:0000256" key="1">
    <source>
        <dbReference type="PROSITE-ProRule" id="PRU00723"/>
    </source>
</evidence>
<keyword evidence="1" id="KW-0862">Zinc</keyword>
<evidence type="ECO:0000256" key="2">
    <source>
        <dbReference type="SAM" id="MobiDB-lite"/>
    </source>
</evidence>
<reference evidence="4" key="1">
    <citation type="submission" date="2021-03" db="EMBL/GenBank/DDBJ databases">
        <authorList>
            <person name="Tagirdzhanova G."/>
        </authorList>
    </citation>
    <scope>NUCLEOTIDE SEQUENCE</scope>
</reference>
<keyword evidence="1" id="KW-0479">Metal-binding</keyword>
<dbReference type="PROSITE" id="PS50103">
    <property type="entry name" value="ZF_C3H1"/>
    <property type="match status" value="1"/>
</dbReference>
<feature type="zinc finger region" description="C3H1-type" evidence="1">
    <location>
        <begin position="40"/>
        <end position="68"/>
    </location>
</feature>
<feature type="region of interest" description="Disordered" evidence="2">
    <location>
        <begin position="187"/>
        <end position="210"/>
    </location>
</feature>
<dbReference type="EMBL" id="CAJPDR010000060">
    <property type="protein sequence ID" value="CAF9913115.1"/>
    <property type="molecule type" value="Genomic_DNA"/>
</dbReference>
<name>A0A8H3IEM8_9LECA</name>
<evidence type="ECO:0000313" key="4">
    <source>
        <dbReference type="EMBL" id="CAF9913115.1"/>
    </source>
</evidence>